<dbReference type="SUPFAM" id="SSF56300">
    <property type="entry name" value="Metallo-dependent phosphatases"/>
    <property type="match status" value="1"/>
</dbReference>
<evidence type="ECO:0000259" key="4">
    <source>
        <dbReference type="Pfam" id="PF02872"/>
    </source>
</evidence>
<evidence type="ECO:0000313" key="6">
    <source>
        <dbReference type="Proteomes" id="UP000596252"/>
    </source>
</evidence>
<proteinExistence type="inferred from homology"/>
<dbReference type="PRINTS" id="PR01607">
    <property type="entry name" value="APYRASEFAMLY"/>
</dbReference>
<dbReference type="PANTHER" id="PTHR11575:SF24">
    <property type="entry name" value="5'-NUCLEOTIDASE"/>
    <property type="match status" value="1"/>
</dbReference>
<evidence type="ECO:0000256" key="1">
    <source>
        <dbReference type="ARBA" id="ARBA00022729"/>
    </source>
</evidence>
<evidence type="ECO:0000313" key="5">
    <source>
        <dbReference type="EMBL" id="QRH00644.1"/>
    </source>
</evidence>
<keyword evidence="6" id="KW-1185">Reference proteome</keyword>
<name>A0ABX7G023_9GAMM</name>
<dbReference type="Gene3D" id="3.60.21.10">
    <property type="match status" value="1"/>
</dbReference>
<dbReference type="Pfam" id="PF00149">
    <property type="entry name" value="Metallophos"/>
    <property type="match status" value="1"/>
</dbReference>
<keyword evidence="2" id="KW-0378">Hydrolase</keyword>
<dbReference type="InterPro" id="IPR029052">
    <property type="entry name" value="Metallo-depent_PP-like"/>
</dbReference>
<comment type="similarity">
    <text evidence="2">Belongs to the 5'-nucleotidase family.</text>
</comment>
<feature type="domain" description="Calcineurin-like phosphoesterase" evidence="3">
    <location>
        <begin position="10"/>
        <end position="247"/>
    </location>
</feature>
<protein>
    <submittedName>
        <fullName evidence="5">Bifunctional metallophosphatase/5'-nucleotidase</fullName>
    </submittedName>
</protein>
<dbReference type="InterPro" id="IPR004843">
    <property type="entry name" value="Calcineurin-like_PHP"/>
</dbReference>
<feature type="domain" description="5'-Nucleotidase C-terminal" evidence="4">
    <location>
        <begin position="383"/>
        <end position="531"/>
    </location>
</feature>
<dbReference type="InterPro" id="IPR036907">
    <property type="entry name" value="5'-Nucleotdase_C_sf"/>
</dbReference>
<gene>
    <name evidence="5" type="ORF">JQC75_12225</name>
</gene>
<keyword evidence="2" id="KW-0547">Nucleotide-binding</keyword>
<dbReference type="Proteomes" id="UP000596252">
    <property type="component" value="Chromosome"/>
</dbReference>
<sequence length="573" mass="62347">MHTPAYCLQLAHINDCHSNFDPVALSLSVPHENTMVRVGCHSGGYGRIATLLEQAREQAQRNNQRFLFLHGGDTFQGTLYFNEFKGRANARLLNMLRPDAMVLGNHEIDSGNAPLYRFIEAIDFPMLAGNMDLSGEDPTKAFPLARLPNLYCLDSSTGCAGVIKHPLGDRELAIVGITLDQMSVIARPDPDTEFANAVETCERTVAALKAQGIDHILVLSHLGLDGDRKLAASVDGISLIVGGHSHTLMGDFAGLGLSAVPWGERVNGTPILHAGKYAETLGLASICFDDKGQVTSLDGANYLMLDEHLVIDGGDEMTRNAIIAKLKAHPNILWPAQHTHVQQVIDTEFRPAIRALDHQVLAMVPRELVHTRLPSKALPHGSEVAPWVSRAMYEESRILDGAVQFALHNAGGVRQSLSRGQITLADVLGRLLPFELPLVKYAIEGQYLFEALESAINSATNNSVVGTGAGSFPYTFGLKYHYDGRRPMGERVLSLTVAQNGLWVPVKRQQVYVGVSSAYTASGKEGYDALACCHWQESIDGLTLPGAFIRFIQRHGEIADELAPQLSYVSHLG</sequence>
<keyword evidence="1" id="KW-0732">Signal</keyword>
<dbReference type="Pfam" id="PF02872">
    <property type="entry name" value="5_nucleotid_C"/>
    <property type="match status" value="1"/>
</dbReference>
<dbReference type="InterPro" id="IPR006179">
    <property type="entry name" value="5_nucleotidase/apyrase"/>
</dbReference>
<dbReference type="Gene3D" id="3.90.780.10">
    <property type="entry name" value="5'-Nucleotidase, C-terminal domain"/>
    <property type="match status" value="1"/>
</dbReference>
<reference evidence="5 6" key="1">
    <citation type="journal article" date="2012" name="Antonie Van Leeuwenhoek">
        <title>Shewanella litorisediminis sp. nov., a gammaproteobacterium isolated from a tidal flat sediment.</title>
        <authorList>
            <person name="Lee M.H."/>
            <person name="Yoon J.H."/>
        </authorList>
    </citation>
    <scope>NUCLEOTIDE SEQUENCE [LARGE SCALE GENOMIC DNA]</scope>
    <source>
        <strain evidence="5 6">SMK1-12</strain>
    </source>
</reference>
<accession>A0ABX7G023</accession>
<dbReference type="SUPFAM" id="SSF55816">
    <property type="entry name" value="5'-nucleotidase (syn. UDP-sugar hydrolase), C-terminal domain"/>
    <property type="match status" value="1"/>
</dbReference>
<evidence type="ECO:0000256" key="2">
    <source>
        <dbReference type="RuleBase" id="RU362119"/>
    </source>
</evidence>
<dbReference type="RefSeq" id="WP_203324357.1">
    <property type="nucleotide sequence ID" value="NZ_CP069213.1"/>
</dbReference>
<organism evidence="5 6">
    <name type="scientific">Shewanella litorisediminis</name>
    <dbReference type="NCBI Taxonomy" id="1173586"/>
    <lineage>
        <taxon>Bacteria</taxon>
        <taxon>Pseudomonadati</taxon>
        <taxon>Pseudomonadota</taxon>
        <taxon>Gammaproteobacteria</taxon>
        <taxon>Alteromonadales</taxon>
        <taxon>Shewanellaceae</taxon>
        <taxon>Shewanella</taxon>
    </lineage>
</organism>
<evidence type="ECO:0000259" key="3">
    <source>
        <dbReference type="Pfam" id="PF00149"/>
    </source>
</evidence>
<dbReference type="InterPro" id="IPR008334">
    <property type="entry name" value="5'-Nucleotdase_C"/>
</dbReference>
<dbReference type="EMBL" id="CP069213">
    <property type="protein sequence ID" value="QRH00644.1"/>
    <property type="molecule type" value="Genomic_DNA"/>
</dbReference>
<dbReference type="PANTHER" id="PTHR11575">
    <property type="entry name" value="5'-NUCLEOTIDASE-RELATED"/>
    <property type="match status" value="1"/>
</dbReference>